<dbReference type="PRINTS" id="PR00259">
    <property type="entry name" value="TMFOUR"/>
</dbReference>
<evidence type="ECO:0000313" key="7">
    <source>
        <dbReference type="Proteomes" id="UP000192223"/>
    </source>
</evidence>
<proteinExistence type="inferred from homology"/>
<evidence type="ECO:0000256" key="1">
    <source>
        <dbReference type="ARBA" id="ARBA00004141"/>
    </source>
</evidence>
<dbReference type="PANTHER" id="PTHR19282:SF478">
    <property type="entry name" value="TETRASPANIN"/>
    <property type="match status" value="1"/>
</dbReference>
<keyword evidence="3 6" id="KW-0812">Transmembrane</keyword>
<accession>A0A7F5R5B4</accession>
<evidence type="ECO:0000256" key="3">
    <source>
        <dbReference type="ARBA" id="ARBA00022692"/>
    </source>
</evidence>
<comment type="caution">
    <text evidence="6">Lacks conserved residue(s) required for the propagation of feature annotation.</text>
</comment>
<organism evidence="7 8">
    <name type="scientific">Agrilus planipennis</name>
    <name type="common">Emerald ash borer</name>
    <name type="synonym">Agrilus marcopoli</name>
    <dbReference type="NCBI Taxonomy" id="224129"/>
    <lineage>
        <taxon>Eukaryota</taxon>
        <taxon>Metazoa</taxon>
        <taxon>Ecdysozoa</taxon>
        <taxon>Arthropoda</taxon>
        <taxon>Hexapoda</taxon>
        <taxon>Insecta</taxon>
        <taxon>Pterygota</taxon>
        <taxon>Neoptera</taxon>
        <taxon>Endopterygota</taxon>
        <taxon>Coleoptera</taxon>
        <taxon>Polyphaga</taxon>
        <taxon>Elateriformia</taxon>
        <taxon>Buprestoidea</taxon>
        <taxon>Buprestidae</taxon>
        <taxon>Agrilinae</taxon>
        <taxon>Agrilus</taxon>
    </lineage>
</organism>
<evidence type="ECO:0000256" key="2">
    <source>
        <dbReference type="ARBA" id="ARBA00006840"/>
    </source>
</evidence>
<comment type="subcellular location">
    <subcellularLocation>
        <location evidence="1 6">Membrane</location>
        <topology evidence="1 6">Multi-pass membrane protein</topology>
    </subcellularLocation>
</comment>
<sequence length="194" mass="21905">MSKSGYTCVRYIFCWLNVILLMTGCGILGVGIWLRVAYEGYATLLPQYAMLSADILAIVVGITACILSFCACCGSWMQSRFMLITFHCCGVQNYEDWYMIDAWPTKKWVPDSCCVPAVKFGVADECGRSGIPDYWFPKGCSDQVKMWFIQRLHIVGVVGLAVAFIQLYGLISSMLLFCTVKHKRSSYTYKSYDM</sequence>
<protein>
    <recommendedName>
        <fullName evidence="6">Tetraspanin</fullName>
    </recommendedName>
</protein>
<keyword evidence="7" id="KW-1185">Reference proteome</keyword>
<gene>
    <name evidence="8 9" type="primary">LOC108744857</name>
</gene>
<dbReference type="KEGG" id="apln:108744857"/>
<keyword evidence="4 6" id="KW-1133">Transmembrane helix</keyword>
<dbReference type="PIRSF" id="PIRSF002419">
    <property type="entry name" value="Tetraspanin"/>
    <property type="match status" value="1"/>
</dbReference>
<dbReference type="OrthoDB" id="432835at2759"/>
<feature type="transmembrane region" description="Helical" evidence="6">
    <location>
        <begin position="12"/>
        <end position="35"/>
    </location>
</feature>
<comment type="similarity">
    <text evidence="2 6">Belongs to the tetraspanin (TM4SF) family.</text>
</comment>
<dbReference type="GeneID" id="108744857"/>
<evidence type="ECO:0000256" key="4">
    <source>
        <dbReference type="ARBA" id="ARBA00022989"/>
    </source>
</evidence>
<reference evidence="8 9" key="1">
    <citation type="submission" date="2025-04" db="UniProtKB">
        <authorList>
            <consortium name="RefSeq"/>
        </authorList>
    </citation>
    <scope>IDENTIFICATION</scope>
    <source>
        <tissue evidence="8 9">Entire body</tissue>
    </source>
</reference>
<dbReference type="Pfam" id="PF00335">
    <property type="entry name" value="Tetraspanin"/>
    <property type="match status" value="1"/>
</dbReference>
<dbReference type="AlphaFoldDB" id="A0A7F5R5B4"/>
<evidence type="ECO:0000313" key="9">
    <source>
        <dbReference type="RefSeq" id="XP_025830874.1"/>
    </source>
</evidence>
<dbReference type="PANTHER" id="PTHR19282">
    <property type="entry name" value="TETRASPANIN"/>
    <property type="match status" value="1"/>
</dbReference>
<dbReference type="InterPro" id="IPR000301">
    <property type="entry name" value="Tetraspanin_animals"/>
</dbReference>
<dbReference type="InterPro" id="IPR008952">
    <property type="entry name" value="Tetraspanin_EC2_sf"/>
</dbReference>
<dbReference type="RefSeq" id="XP_025830874.1">
    <property type="nucleotide sequence ID" value="XM_025975089.1"/>
</dbReference>
<evidence type="ECO:0000256" key="6">
    <source>
        <dbReference type="RuleBase" id="RU361218"/>
    </source>
</evidence>
<keyword evidence="5 6" id="KW-0472">Membrane</keyword>
<dbReference type="PROSITE" id="PS51257">
    <property type="entry name" value="PROKAR_LIPOPROTEIN"/>
    <property type="match status" value="1"/>
</dbReference>
<feature type="transmembrane region" description="Helical" evidence="6">
    <location>
        <begin position="55"/>
        <end position="77"/>
    </location>
</feature>
<evidence type="ECO:0000313" key="8">
    <source>
        <dbReference type="RefSeq" id="XP_025830873.1"/>
    </source>
</evidence>
<dbReference type="SUPFAM" id="SSF48652">
    <property type="entry name" value="Tetraspanin"/>
    <property type="match status" value="1"/>
</dbReference>
<dbReference type="GO" id="GO:0005886">
    <property type="term" value="C:plasma membrane"/>
    <property type="evidence" value="ECO:0007669"/>
    <property type="project" value="TreeGrafter"/>
</dbReference>
<dbReference type="RefSeq" id="XP_025830873.1">
    <property type="nucleotide sequence ID" value="XM_025975088.1"/>
</dbReference>
<dbReference type="Gene3D" id="1.10.1450.10">
    <property type="entry name" value="Tetraspanin"/>
    <property type="match status" value="1"/>
</dbReference>
<evidence type="ECO:0000256" key="5">
    <source>
        <dbReference type="ARBA" id="ARBA00023136"/>
    </source>
</evidence>
<feature type="transmembrane region" description="Helical" evidence="6">
    <location>
        <begin position="154"/>
        <end position="177"/>
    </location>
</feature>
<name>A0A7F5R5B4_AGRPL</name>
<dbReference type="InterPro" id="IPR018499">
    <property type="entry name" value="Tetraspanin/Peripherin"/>
</dbReference>
<dbReference type="Proteomes" id="UP000192223">
    <property type="component" value="Unplaced"/>
</dbReference>